<evidence type="ECO:0000313" key="1">
    <source>
        <dbReference type="Proteomes" id="UP000035642"/>
    </source>
</evidence>
<dbReference type="WBParaSite" id="ACAC_0000252501-mRNA-1">
    <property type="protein sequence ID" value="ACAC_0000252501-mRNA-1"/>
    <property type="gene ID" value="ACAC_0000252501"/>
</dbReference>
<organism evidence="1 2">
    <name type="scientific">Angiostrongylus cantonensis</name>
    <name type="common">Rat lungworm</name>
    <dbReference type="NCBI Taxonomy" id="6313"/>
    <lineage>
        <taxon>Eukaryota</taxon>
        <taxon>Metazoa</taxon>
        <taxon>Ecdysozoa</taxon>
        <taxon>Nematoda</taxon>
        <taxon>Chromadorea</taxon>
        <taxon>Rhabditida</taxon>
        <taxon>Rhabditina</taxon>
        <taxon>Rhabditomorpha</taxon>
        <taxon>Strongyloidea</taxon>
        <taxon>Metastrongylidae</taxon>
        <taxon>Angiostrongylus</taxon>
    </lineage>
</organism>
<sequence length="176" mass="19648">MCECFPIKVTVKGEGSNDCEESTDILQINAEVDCNEGFNLQDSTLNTDQDGTNEPLPHMEQVKLAEDLRLLDDNKMGGVVDIILEHDALTVGEVRSVAGLCALTFLHSFRKKSLQILNDEEPEAIIKFKDLKPITLRKVATYVKSVLTSTSNRGTFCNALEFLHILSYSRFSVAFY</sequence>
<dbReference type="Gene3D" id="1.20.1270.220">
    <property type="match status" value="1"/>
</dbReference>
<reference evidence="1" key="1">
    <citation type="submission" date="2012-09" db="EMBL/GenBank/DDBJ databases">
        <authorList>
            <person name="Martin A.A."/>
        </authorList>
    </citation>
    <scope>NUCLEOTIDE SEQUENCE</scope>
</reference>
<name>A0A0K0CY29_ANGCA</name>
<dbReference type="Proteomes" id="UP000035642">
    <property type="component" value="Unassembled WGS sequence"/>
</dbReference>
<protein>
    <submittedName>
        <fullName evidence="2">BTB domain-containing protein</fullName>
    </submittedName>
</protein>
<reference evidence="2" key="2">
    <citation type="submission" date="2017-02" db="UniProtKB">
        <authorList>
            <consortium name="WormBaseParasite"/>
        </authorList>
    </citation>
    <scope>IDENTIFICATION</scope>
</reference>
<keyword evidence="1" id="KW-1185">Reference proteome</keyword>
<dbReference type="InterPro" id="IPR038336">
    <property type="entry name" value="NET_sf"/>
</dbReference>
<dbReference type="AlphaFoldDB" id="A0A0K0CY29"/>
<proteinExistence type="predicted"/>
<evidence type="ECO:0000313" key="2">
    <source>
        <dbReference type="WBParaSite" id="ACAC_0000252501-mRNA-1"/>
    </source>
</evidence>
<accession>A0A0K0CY29</accession>